<dbReference type="GO" id="GO:0006542">
    <property type="term" value="P:glutamine biosynthetic process"/>
    <property type="evidence" value="ECO:0007669"/>
    <property type="project" value="InterPro"/>
</dbReference>
<dbReference type="PANTHER" id="PTHR43407:SF1">
    <property type="entry name" value="LENGSIN"/>
    <property type="match status" value="1"/>
</dbReference>
<comment type="cofactor">
    <cofactor evidence="8">
        <name>Mg(2+)</name>
        <dbReference type="ChEBI" id="CHEBI:18420"/>
    </cofactor>
    <text evidence="8">Binds 2 Mg(2+) ions per subunit.</text>
</comment>
<dbReference type="GO" id="GO:0019740">
    <property type="term" value="P:nitrogen utilization"/>
    <property type="evidence" value="ECO:0007669"/>
    <property type="project" value="TreeGrafter"/>
</dbReference>
<dbReference type="RefSeq" id="WP_176239279.1">
    <property type="nucleotide sequence ID" value="NZ_AP024412.1"/>
</dbReference>
<dbReference type="InterPro" id="IPR004809">
    <property type="entry name" value="Gln_synth_I"/>
</dbReference>
<dbReference type="PROSITE" id="PS51986">
    <property type="entry name" value="GS_BETA_GRASP"/>
    <property type="match status" value="1"/>
</dbReference>
<dbReference type="InterPro" id="IPR014746">
    <property type="entry name" value="Gln_synth/guanido_kin_cat_dom"/>
</dbReference>
<feature type="binding site" evidence="6">
    <location>
        <position position="331"/>
    </location>
    <ligand>
        <name>L-glutamate</name>
        <dbReference type="ChEBI" id="CHEBI:29985"/>
    </ligand>
</feature>
<dbReference type="GO" id="GO:0004356">
    <property type="term" value="F:glutamine synthetase activity"/>
    <property type="evidence" value="ECO:0007669"/>
    <property type="project" value="UniProtKB-EC"/>
</dbReference>
<keyword evidence="8" id="KW-0460">Magnesium</keyword>
<dbReference type="InterPro" id="IPR008146">
    <property type="entry name" value="Gln_synth_cat_dom"/>
</dbReference>
<dbReference type="PANTHER" id="PTHR43407">
    <property type="entry name" value="GLUTAMINE SYNTHETASE"/>
    <property type="match status" value="1"/>
</dbReference>
<feature type="binding site" evidence="8">
    <location>
        <position position="135"/>
    </location>
    <ligand>
        <name>Mg(2+)</name>
        <dbReference type="ChEBI" id="CHEBI:18420"/>
        <label>2</label>
    </ligand>
</feature>
<reference evidence="14" key="1">
    <citation type="submission" date="2021-01" db="EMBL/GenBank/DDBJ databases">
        <title>Draft genome sequence of Acholeplasmataceae bacterium strain Mahy22.</title>
        <authorList>
            <person name="Watanabe M."/>
            <person name="Kojima H."/>
            <person name="Fukui M."/>
        </authorList>
    </citation>
    <scope>NUCLEOTIDE SEQUENCE</scope>
    <source>
        <strain evidence="14">Mahy22</strain>
    </source>
</reference>
<evidence type="ECO:0000256" key="5">
    <source>
        <dbReference type="ARBA" id="ARBA00022840"/>
    </source>
</evidence>
<feature type="binding site" evidence="6">
    <location>
        <position position="343"/>
    </location>
    <ligand>
        <name>L-glutamate</name>
        <dbReference type="ChEBI" id="CHEBI:29985"/>
    </ligand>
</feature>
<dbReference type="GO" id="GO:0046872">
    <property type="term" value="F:metal ion binding"/>
    <property type="evidence" value="ECO:0007669"/>
    <property type="project" value="UniProtKB-KW"/>
</dbReference>
<dbReference type="NCBIfam" id="TIGR00653">
    <property type="entry name" value="GlnA"/>
    <property type="match status" value="1"/>
</dbReference>
<evidence type="ECO:0000256" key="7">
    <source>
        <dbReference type="PIRSR" id="PIRSR604809-2"/>
    </source>
</evidence>
<feature type="binding site" evidence="8">
    <location>
        <position position="362"/>
    </location>
    <ligand>
        <name>Mg(2+)</name>
        <dbReference type="ChEBI" id="CHEBI:18420"/>
        <label>1</label>
    </ligand>
</feature>
<evidence type="ECO:0000256" key="4">
    <source>
        <dbReference type="ARBA" id="ARBA00022741"/>
    </source>
</evidence>
<feature type="modified residue" description="O-AMP-tyrosine" evidence="9">
    <location>
        <position position="406"/>
    </location>
</feature>
<name>A0A7U9THL3_9MOLU</name>
<evidence type="ECO:0000256" key="6">
    <source>
        <dbReference type="PIRSR" id="PIRSR604809-1"/>
    </source>
</evidence>
<feature type="binding site" evidence="8">
    <location>
        <position position="223"/>
    </location>
    <ligand>
        <name>Mg(2+)</name>
        <dbReference type="ChEBI" id="CHEBI:18420"/>
        <label>1</label>
    </ligand>
</feature>
<feature type="domain" description="GS catalytic" evidence="13">
    <location>
        <begin position="108"/>
        <end position="477"/>
    </location>
</feature>
<keyword evidence="3" id="KW-0436">Ligase</keyword>
<protein>
    <recommendedName>
        <fullName evidence="2">glutamine synthetase</fullName>
        <ecNumber evidence="2">6.3.1.2</ecNumber>
    </recommendedName>
</protein>
<evidence type="ECO:0000256" key="11">
    <source>
        <dbReference type="RuleBase" id="RU000384"/>
    </source>
</evidence>
<dbReference type="Proteomes" id="UP000620133">
    <property type="component" value="Chromosome"/>
</dbReference>
<dbReference type="InterPro" id="IPR036651">
    <property type="entry name" value="Gln_synt_N_sf"/>
</dbReference>
<dbReference type="AlphaFoldDB" id="A0A7U9THL3"/>
<feature type="domain" description="GS beta-grasp" evidence="12">
    <location>
        <begin position="15"/>
        <end position="100"/>
    </location>
</feature>
<evidence type="ECO:0000259" key="12">
    <source>
        <dbReference type="PROSITE" id="PS51986"/>
    </source>
</evidence>
<dbReference type="PROSITE" id="PS51987">
    <property type="entry name" value="GS_CATALYTIC"/>
    <property type="match status" value="1"/>
</dbReference>
<dbReference type="Pfam" id="PF03951">
    <property type="entry name" value="Gln-synt_N"/>
    <property type="match status" value="1"/>
</dbReference>
<accession>A0A7U9THL3</accession>
<dbReference type="Gene3D" id="3.10.20.70">
    <property type="entry name" value="Glutamine synthetase, N-terminal domain"/>
    <property type="match status" value="1"/>
</dbReference>
<evidence type="ECO:0000259" key="13">
    <source>
        <dbReference type="PROSITE" id="PS51987"/>
    </source>
</evidence>
<dbReference type="GO" id="GO:0005737">
    <property type="term" value="C:cytoplasm"/>
    <property type="evidence" value="ECO:0007669"/>
    <property type="project" value="TreeGrafter"/>
</dbReference>
<dbReference type="KEGG" id="manr:MPAN_015260"/>
<keyword evidence="5 7" id="KW-0067">ATP-binding</keyword>
<gene>
    <name evidence="14" type="ORF">MPAN_015260</name>
</gene>
<dbReference type="Pfam" id="PF00120">
    <property type="entry name" value="Gln-synt_C"/>
    <property type="match status" value="1"/>
</dbReference>
<dbReference type="Gene3D" id="3.30.590.10">
    <property type="entry name" value="Glutamine synthetase/guanido kinase, catalytic domain"/>
    <property type="match status" value="1"/>
</dbReference>
<evidence type="ECO:0000256" key="2">
    <source>
        <dbReference type="ARBA" id="ARBA00012937"/>
    </source>
</evidence>
<dbReference type="GO" id="GO:0005524">
    <property type="term" value="F:ATP binding"/>
    <property type="evidence" value="ECO:0007669"/>
    <property type="project" value="UniProtKB-KW"/>
</dbReference>
<dbReference type="InterPro" id="IPR008147">
    <property type="entry name" value="Gln_synt_N"/>
</dbReference>
<evidence type="ECO:0000256" key="1">
    <source>
        <dbReference type="ARBA" id="ARBA00009897"/>
    </source>
</evidence>
<feature type="binding site" evidence="6">
    <location>
        <position position="325"/>
    </location>
    <ligand>
        <name>L-glutamate</name>
        <dbReference type="ChEBI" id="CHEBI:29985"/>
    </ligand>
</feature>
<organism evidence="14 15">
    <name type="scientific">Mariniplasma anaerobium</name>
    <dbReference type="NCBI Taxonomy" id="2735436"/>
    <lineage>
        <taxon>Bacteria</taxon>
        <taxon>Bacillati</taxon>
        <taxon>Mycoplasmatota</taxon>
        <taxon>Mollicutes</taxon>
        <taxon>Acholeplasmatales</taxon>
        <taxon>Acholeplasmataceae</taxon>
        <taxon>Mariniplasma</taxon>
    </lineage>
</organism>
<evidence type="ECO:0000256" key="8">
    <source>
        <dbReference type="PIRSR" id="PIRSR604809-3"/>
    </source>
</evidence>
<keyword evidence="15" id="KW-1185">Reference proteome</keyword>
<evidence type="ECO:0000313" key="14">
    <source>
        <dbReference type="EMBL" id="BCR36633.1"/>
    </source>
</evidence>
<dbReference type="GO" id="GO:0016020">
    <property type="term" value="C:membrane"/>
    <property type="evidence" value="ECO:0007669"/>
    <property type="project" value="TreeGrafter"/>
</dbReference>
<evidence type="ECO:0000256" key="3">
    <source>
        <dbReference type="ARBA" id="ARBA00022598"/>
    </source>
</evidence>
<dbReference type="EMBL" id="AP024412">
    <property type="protein sequence ID" value="BCR36633.1"/>
    <property type="molecule type" value="Genomic_DNA"/>
</dbReference>
<comment type="similarity">
    <text evidence="1 10 11">Belongs to the glutamine synthetase family.</text>
</comment>
<evidence type="ECO:0000256" key="10">
    <source>
        <dbReference type="PROSITE-ProRule" id="PRU01330"/>
    </source>
</evidence>
<dbReference type="SMART" id="SM01230">
    <property type="entry name" value="Gln-synt_C"/>
    <property type="match status" value="1"/>
</dbReference>
<evidence type="ECO:0000313" key="15">
    <source>
        <dbReference type="Proteomes" id="UP000620133"/>
    </source>
</evidence>
<sequence>MFNNVDEMISYVEKKEVKVIDFKVTDLIGVWRRVSITSQKLNEDIMKKGIGFDASSYGFSTVEKSDMMMVPDVKTCYLDPTAKVKTLTCIADIYQIKNQTFSRFEDDPRYIAQKAEKYILDSGYMDEILLGPEFEFYVLDHISYENKNEHMEVKIDSNQAEWNMGKSDVQNLGNKVGNHKGYHIDSPLDASYDFRTDVVIAAEEIDIPIKYHHGENGGPGQVEIEVEFASIVEMADRTMKLKHLLKNMAKDQQKVITFLPKPFSNECGSGMHVHIQVKKDQKFIMFDEKGYSKLSKIAHYMMGGLLKHARSLTALTNPTTNSYKRLIPGFEAPVSIAYATANRSSIIRIPGYTLDESEKRFEYRSPDAMSNPYLVYAALMMAAIDGIENKIDPSKLGYGPYDVNLYELPEEKRNKIGSLPKDLLESIEAINNDYEYLTKQGIFTKSMIDSHNVKLRKDHEALAKLPHPYEFELYFNR</sequence>
<feature type="binding site" evidence="8">
    <location>
        <position position="215"/>
    </location>
    <ligand>
        <name>Mg(2+)</name>
        <dbReference type="ChEBI" id="CHEBI:18420"/>
        <label>1</label>
    </ligand>
</feature>
<proteinExistence type="inferred from homology"/>
<evidence type="ECO:0000256" key="9">
    <source>
        <dbReference type="PIRSR" id="PIRSR604809-50"/>
    </source>
</evidence>
<feature type="binding site" evidence="8">
    <location>
        <position position="133"/>
    </location>
    <ligand>
        <name>Mg(2+)</name>
        <dbReference type="ChEBI" id="CHEBI:18420"/>
        <label>1</label>
    </ligand>
</feature>
<keyword evidence="8" id="KW-0479">Metal-binding</keyword>
<feature type="binding site" evidence="7">
    <location>
        <position position="343"/>
    </location>
    <ligand>
        <name>ATP</name>
        <dbReference type="ChEBI" id="CHEBI:30616"/>
    </ligand>
</feature>
<feature type="binding site" evidence="8">
    <location>
        <position position="272"/>
    </location>
    <ligand>
        <name>Mg(2+)</name>
        <dbReference type="ChEBI" id="CHEBI:18420"/>
        <label>1</label>
    </ligand>
</feature>
<feature type="binding site" evidence="6">
    <location>
        <position position="364"/>
    </location>
    <ligand>
        <name>L-glutamate</name>
        <dbReference type="ChEBI" id="CHEBI:29985"/>
    </ligand>
</feature>
<dbReference type="SUPFAM" id="SSF55931">
    <property type="entry name" value="Glutamine synthetase/guanido kinase"/>
    <property type="match status" value="1"/>
</dbReference>
<keyword evidence="9" id="KW-0597">Phosphoprotein</keyword>
<keyword evidence="4 7" id="KW-0547">Nucleotide-binding</keyword>
<dbReference type="SUPFAM" id="SSF54368">
    <property type="entry name" value="Glutamine synthetase, N-terminal domain"/>
    <property type="match status" value="1"/>
</dbReference>
<dbReference type="EC" id="6.3.1.2" evidence="2"/>